<comment type="caution">
    <text evidence="2">The sequence shown here is derived from an EMBL/GenBank/DDBJ whole genome shotgun (WGS) entry which is preliminary data.</text>
</comment>
<sequence length="137" mass="14414">MIDLVHARIEHGLDLGAAMQMTGLFGHGEQRVHGQHGNLGGKRQTLGDGAGRAQAREGAGTAPEGNGVQLRKAQPCLLHELADGWQQLGRRLLRTRPAVLPDGIATLDGNKQGIGTGVDGEKIHVRRGVSRGRAGAQ</sequence>
<gene>
    <name evidence="2" type="ORF">SDC9_204692</name>
</gene>
<feature type="region of interest" description="Disordered" evidence="1">
    <location>
        <begin position="29"/>
        <end position="68"/>
    </location>
</feature>
<dbReference type="EMBL" id="VSSQ01128006">
    <property type="protein sequence ID" value="MPN56998.1"/>
    <property type="molecule type" value="Genomic_DNA"/>
</dbReference>
<feature type="compositionally biased region" description="Low complexity" evidence="1">
    <location>
        <begin position="51"/>
        <end position="62"/>
    </location>
</feature>
<name>A0A645IZZ7_9ZZZZ</name>
<evidence type="ECO:0000256" key="1">
    <source>
        <dbReference type="SAM" id="MobiDB-lite"/>
    </source>
</evidence>
<proteinExistence type="predicted"/>
<organism evidence="2">
    <name type="scientific">bioreactor metagenome</name>
    <dbReference type="NCBI Taxonomy" id="1076179"/>
    <lineage>
        <taxon>unclassified sequences</taxon>
        <taxon>metagenomes</taxon>
        <taxon>ecological metagenomes</taxon>
    </lineage>
</organism>
<reference evidence="2" key="1">
    <citation type="submission" date="2019-08" db="EMBL/GenBank/DDBJ databases">
        <authorList>
            <person name="Kucharzyk K."/>
            <person name="Murdoch R.W."/>
            <person name="Higgins S."/>
            <person name="Loffler F."/>
        </authorList>
    </citation>
    <scope>NUCLEOTIDE SEQUENCE</scope>
</reference>
<accession>A0A645IZZ7</accession>
<protein>
    <submittedName>
        <fullName evidence="2">Uncharacterized protein</fullName>
    </submittedName>
</protein>
<dbReference type="AlphaFoldDB" id="A0A645IZZ7"/>
<evidence type="ECO:0000313" key="2">
    <source>
        <dbReference type="EMBL" id="MPN56998.1"/>
    </source>
</evidence>